<gene>
    <name evidence="1" type="ORF">FHS72_000877</name>
</gene>
<dbReference type="SUPFAM" id="SSF53756">
    <property type="entry name" value="UDP-Glycosyltransferase/glycogen phosphorylase"/>
    <property type="match status" value="1"/>
</dbReference>
<evidence type="ECO:0000313" key="2">
    <source>
        <dbReference type="Proteomes" id="UP000535415"/>
    </source>
</evidence>
<dbReference type="Pfam" id="PF13692">
    <property type="entry name" value="Glyco_trans_1_4"/>
    <property type="match status" value="1"/>
</dbReference>
<comment type="caution">
    <text evidence="1">The sequence shown here is derived from an EMBL/GenBank/DDBJ whole genome shotgun (WGS) entry which is preliminary data.</text>
</comment>
<sequence length="418" mass="45837">MIKDQTQSGMDKKSPTKRAVMIVARRLDDVQSGSGQYLLAYLVLCRAQSLHMTLVFAPQRSFGNLAWSRVHPDILAVVDDIDWSGTMHLAGRYVSTSPKVWARFACRLGCEAIRAVRRQRTTAYPSKLGQVLGQAETAVTVARAKHCKPELVTVEYSSLAPLLAAFPEQRRLVFLHDLFSLRAQNFMSQGLVPDHVDLSLRDEARRCDAAQIVIHASRTEIDALQDALPQAEHIWMRPKVPTFTTQAKRPNDICAVFIGSKHAGNDGALAYLRTKVWPLVRQRIPLAKLHIVGTIGDTIKPEIAAREGLLLIGAVPDLARAVSCNAVGLAPMDLGSGIPIKIIDYLALGLPVVATDKATRPFGRELDDIVATAETPFEFAEKVAQLLQNDDLRKAASKAGQAALDRLSNTYLSNILAE</sequence>
<evidence type="ECO:0000313" key="1">
    <source>
        <dbReference type="EMBL" id="MBB5721270.1"/>
    </source>
</evidence>
<dbReference type="EMBL" id="JACIJM010000002">
    <property type="protein sequence ID" value="MBB5721270.1"/>
    <property type="molecule type" value="Genomic_DNA"/>
</dbReference>
<protein>
    <recommendedName>
        <fullName evidence="3">Glycosyltransferase</fullName>
    </recommendedName>
</protein>
<dbReference type="RefSeq" id="WP_183526120.1">
    <property type="nucleotide sequence ID" value="NZ_JACIJM010000002.1"/>
</dbReference>
<accession>A0A7W9EYL8</accession>
<organism evidence="1 2">
    <name type="scientific">Yoonia ponticola</name>
    <dbReference type="NCBI Taxonomy" id="1524255"/>
    <lineage>
        <taxon>Bacteria</taxon>
        <taxon>Pseudomonadati</taxon>
        <taxon>Pseudomonadota</taxon>
        <taxon>Alphaproteobacteria</taxon>
        <taxon>Rhodobacterales</taxon>
        <taxon>Paracoccaceae</taxon>
        <taxon>Yoonia</taxon>
    </lineage>
</organism>
<proteinExistence type="predicted"/>
<dbReference type="Gene3D" id="3.40.50.2000">
    <property type="entry name" value="Glycogen Phosphorylase B"/>
    <property type="match status" value="1"/>
</dbReference>
<reference evidence="1 2" key="1">
    <citation type="submission" date="2020-08" db="EMBL/GenBank/DDBJ databases">
        <title>Genomic Encyclopedia of Type Strains, Phase IV (KMG-IV): sequencing the most valuable type-strain genomes for metagenomic binning, comparative biology and taxonomic classification.</title>
        <authorList>
            <person name="Goeker M."/>
        </authorList>
    </citation>
    <scope>NUCLEOTIDE SEQUENCE [LARGE SCALE GENOMIC DNA]</scope>
    <source>
        <strain evidence="1 2">DSM 101064</strain>
    </source>
</reference>
<evidence type="ECO:0008006" key="3">
    <source>
        <dbReference type="Google" id="ProtNLM"/>
    </source>
</evidence>
<dbReference type="AlphaFoldDB" id="A0A7W9EYL8"/>
<dbReference type="Proteomes" id="UP000535415">
    <property type="component" value="Unassembled WGS sequence"/>
</dbReference>
<keyword evidence="2" id="KW-1185">Reference proteome</keyword>
<name>A0A7W9EYL8_9RHOB</name>